<dbReference type="EMBL" id="CP000927">
    <property type="protein sequence ID" value="ABZ70472.1"/>
    <property type="molecule type" value="Genomic_DNA"/>
</dbReference>
<sequence>MSSTVTIRPSTDADLPAITAIYGWNVFNGLGTFEEIPPDQAEMGRRRAAFLDKGLPYLVAEQDGVVLGYAYAGPFRLRAAYRYTVEDSVYVGPDAVGKGVGKALLSAVIEACEALGLRQMCAVIGDSGNAASIGLHASLGFEKKGVFPDMGYKFGRWVDLVWMQRPLNGGGSREPDAPGMALSGV</sequence>
<proteinExistence type="predicted"/>
<dbReference type="PANTHER" id="PTHR43072:SF8">
    <property type="entry name" value="ACYLTRANSFERASE FABY-RELATED"/>
    <property type="match status" value="1"/>
</dbReference>
<dbReference type="AlphaFoldDB" id="B0SZI2"/>
<evidence type="ECO:0000313" key="2">
    <source>
        <dbReference type="EMBL" id="ABZ70472.1"/>
    </source>
</evidence>
<keyword evidence="2" id="KW-0808">Transferase</keyword>
<dbReference type="PROSITE" id="PS51186">
    <property type="entry name" value="GNAT"/>
    <property type="match status" value="1"/>
</dbReference>
<dbReference type="Gene3D" id="3.40.630.30">
    <property type="match status" value="1"/>
</dbReference>
<dbReference type="STRING" id="366602.Caul_1342"/>
<reference evidence="2" key="1">
    <citation type="submission" date="2008-01" db="EMBL/GenBank/DDBJ databases">
        <title>Complete sequence of chromosome of Caulobacter sp. K31.</title>
        <authorList>
            <consortium name="US DOE Joint Genome Institute"/>
            <person name="Copeland A."/>
            <person name="Lucas S."/>
            <person name="Lapidus A."/>
            <person name="Barry K."/>
            <person name="Glavina del Rio T."/>
            <person name="Dalin E."/>
            <person name="Tice H."/>
            <person name="Pitluck S."/>
            <person name="Bruce D."/>
            <person name="Goodwin L."/>
            <person name="Thompson L.S."/>
            <person name="Brettin T."/>
            <person name="Detter J.C."/>
            <person name="Han C."/>
            <person name="Schmutz J."/>
            <person name="Larimer F."/>
            <person name="Land M."/>
            <person name="Hauser L."/>
            <person name="Kyrpides N."/>
            <person name="Kim E."/>
            <person name="Stephens C."/>
            <person name="Richardson P."/>
        </authorList>
    </citation>
    <scope>NUCLEOTIDE SEQUENCE [LARGE SCALE GENOMIC DNA]</scope>
    <source>
        <strain evidence="2">K31</strain>
    </source>
</reference>
<dbReference type="InterPro" id="IPR016181">
    <property type="entry name" value="Acyl_CoA_acyltransferase"/>
</dbReference>
<dbReference type="InterPro" id="IPR000182">
    <property type="entry name" value="GNAT_dom"/>
</dbReference>
<feature type="domain" description="N-acetyltransferase" evidence="1">
    <location>
        <begin position="5"/>
        <end position="168"/>
    </location>
</feature>
<dbReference type="SUPFAM" id="SSF55729">
    <property type="entry name" value="Acyl-CoA N-acyltransferases (Nat)"/>
    <property type="match status" value="1"/>
</dbReference>
<gene>
    <name evidence="2" type="ordered locus">Caul_1342</name>
</gene>
<dbReference type="eggNOG" id="COG1247">
    <property type="taxonomic scope" value="Bacteria"/>
</dbReference>
<evidence type="ECO:0000259" key="1">
    <source>
        <dbReference type="PROSITE" id="PS51186"/>
    </source>
</evidence>
<protein>
    <submittedName>
        <fullName evidence="2">GCN5-related N-acetyltransferase</fullName>
    </submittedName>
</protein>
<dbReference type="PANTHER" id="PTHR43072">
    <property type="entry name" value="N-ACETYLTRANSFERASE"/>
    <property type="match status" value="1"/>
</dbReference>
<dbReference type="CDD" id="cd04301">
    <property type="entry name" value="NAT_SF"/>
    <property type="match status" value="1"/>
</dbReference>
<accession>B0SZI2</accession>
<organism evidence="2">
    <name type="scientific">Caulobacter sp. (strain K31)</name>
    <dbReference type="NCBI Taxonomy" id="366602"/>
    <lineage>
        <taxon>Bacteria</taxon>
        <taxon>Pseudomonadati</taxon>
        <taxon>Pseudomonadota</taxon>
        <taxon>Alphaproteobacteria</taxon>
        <taxon>Caulobacterales</taxon>
        <taxon>Caulobacteraceae</taxon>
        <taxon>Caulobacter</taxon>
    </lineage>
</organism>
<dbReference type="GO" id="GO:0016747">
    <property type="term" value="F:acyltransferase activity, transferring groups other than amino-acyl groups"/>
    <property type="evidence" value="ECO:0007669"/>
    <property type="project" value="InterPro"/>
</dbReference>
<name>B0SZI2_CAUSK</name>
<dbReference type="HOGENOM" id="CLU_013985_4_2_5"/>
<dbReference type="KEGG" id="cak:Caul_1342"/>
<dbReference type="Pfam" id="PF00583">
    <property type="entry name" value="Acetyltransf_1"/>
    <property type="match status" value="1"/>
</dbReference>